<accession>D3L8V8</accession>
<evidence type="ECO:0000313" key="1">
    <source>
        <dbReference type="EMBL" id="EFD88750.1"/>
    </source>
</evidence>
<dbReference type="AlphaFoldDB" id="D3L8V8"/>
<organism evidence="1 2">
    <name type="scientific">Oenococcus oeni AWRIB429</name>
    <dbReference type="NCBI Taxonomy" id="655225"/>
    <lineage>
        <taxon>Bacteria</taxon>
        <taxon>Bacillati</taxon>
        <taxon>Bacillota</taxon>
        <taxon>Bacilli</taxon>
        <taxon>Lactobacillales</taxon>
        <taxon>Lactobacillaceae</taxon>
        <taxon>Oenococcus</taxon>
    </lineage>
</organism>
<sequence length="40" mass="4613">MFTKSINETANLLEVNKRINAQEYKKTTNNDVLKTIPKFG</sequence>
<proteinExistence type="predicted"/>
<reference evidence="1 2" key="1">
    <citation type="journal article" date="2010" name="Appl. Microbiol. Biotechnol.">
        <title>Genotypic diversity in Oenococcus oeni by high-density microarray comparative genome hybridization and whole genome sequencing.</title>
        <authorList>
            <person name="Borneman A.R."/>
            <person name="Bartowsky E.J."/>
            <person name="McCarthy J."/>
            <person name="Chambers P.J."/>
        </authorList>
    </citation>
    <scope>NUCLEOTIDE SEQUENCE [LARGE SCALE GENOMIC DNA]</scope>
    <source>
        <strain evidence="1 2">AWRIB429</strain>
    </source>
</reference>
<protein>
    <submittedName>
        <fullName evidence="1">Uncharacterized protein</fullName>
    </submittedName>
</protein>
<dbReference type="EMBL" id="ACSE01000012">
    <property type="protein sequence ID" value="EFD88750.1"/>
    <property type="molecule type" value="Genomic_DNA"/>
</dbReference>
<dbReference type="Proteomes" id="UP000003075">
    <property type="component" value="Unassembled WGS sequence"/>
</dbReference>
<comment type="caution">
    <text evidence="1">The sequence shown here is derived from an EMBL/GenBank/DDBJ whole genome shotgun (WGS) entry which is preliminary data.</text>
</comment>
<gene>
    <name evidence="1" type="ORF">AWRIB429_0788</name>
</gene>
<evidence type="ECO:0000313" key="2">
    <source>
        <dbReference type="Proteomes" id="UP000003075"/>
    </source>
</evidence>
<name>D3L8V8_OENOE</name>